<dbReference type="OrthoDB" id="5238848at2759"/>
<dbReference type="EMBL" id="LJZO01000049">
    <property type="protein sequence ID" value="ROV90603.1"/>
    <property type="molecule type" value="Genomic_DNA"/>
</dbReference>
<dbReference type="Proteomes" id="UP000284375">
    <property type="component" value="Unassembled WGS sequence"/>
</dbReference>
<dbReference type="AlphaFoldDB" id="A0A423VI16"/>
<reference evidence="2 3" key="1">
    <citation type="submission" date="2015-09" db="EMBL/GenBank/DDBJ databases">
        <title>Host preference determinants of Valsa canker pathogens revealed by comparative genomics.</title>
        <authorList>
            <person name="Yin Z."/>
            <person name="Huang L."/>
        </authorList>
    </citation>
    <scope>NUCLEOTIDE SEQUENCE [LARGE SCALE GENOMIC DNA]</scope>
    <source>
        <strain evidence="2 3">YSFL</strain>
    </source>
</reference>
<evidence type="ECO:0000313" key="3">
    <source>
        <dbReference type="Proteomes" id="UP000284375"/>
    </source>
</evidence>
<name>A0A423VI16_CYTCH</name>
<sequence length="221" mass="24592">MVDASELRLSATEYTEAEYQLAKLVAKEVPVDQDARLIFFAEVERCEERVRAVAAAFDELDLDEGIAFTGTNCTTDRPDGVDQTATGPSSHVESTQGVLVRGPLLPTGHLRKLVRNQGKTTEWSLSKIHKKLDQLIDLIASHFEIKKKLPEAHDDVKQMLLEQVKCVEKLHAKLKYLAQLLDDKDTTGSSTGDKGVGDDIGQDTYNERLTTLLLMRIVTDQ</sequence>
<comment type="caution">
    <text evidence="2">The sequence shown here is derived from an EMBL/GenBank/DDBJ whole genome shotgun (WGS) entry which is preliminary data.</text>
</comment>
<gene>
    <name evidence="2" type="ORF">VSDG_07433</name>
</gene>
<organism evidence="2 3">
    <name type="scientific">Cytospora chrysosperma</name>
    <name type="common">Cytospora canker fungus</name>
    <name type="synonym">Sphaeria chrysosperma</name>
    <dbReference type="NCBI Taxonomy" id="252740"/>
    <lineage>
        <taxon>Eukaryota</taxon>
        <taxon>Fungi</taxon>
        <taxon>Dikarya</taxon>
        <taxon>Ascomycota</taxon>
        <taxon>Pezizomycotina</taxon>
        <taxon>Sordariomycetes</taxon>
        <taxon>Sordariomycetidae</taxon>
        <taxon>Diaporthales</taxon>
        <taxon>Cytosporaceae</taxon>
        <taxon>Cytospora</taxon>
    </lineage>
</organism>
<evidence type="ECO:0000256" key="1">
    <source>
        <dbReference type="SAM" id="MobiDB-lite"/>
    </source>
</evidence>
<protein>
    <submittedName>
        <fullName evidence="2">Uncharacterized protein</fullName>
    </submittedName>
</protein>
<keyword evidence="3" id="KW-1185">Reference proteome</keyword>
<accession>A0A423VI16</accession>
<feature type="region of interest" description="Disordered" evidence="1">
    <location>
        <begin position="73"/>
        <end position="95"/>
    </location>
</feature>
<feature type="compositionally biased region" description="Polar residues" evidence="1">
    <location>
        <begin position="83"/>
        <end position="95"/>
    </location>
</feature>
<evidence type="ECO:0000313" key="2">
    <source>
        <dbReference type="EMBL" id="ROV90603.1"/>
    </source>
</evidence>
<proteinExistence type="predicted"/>